<evidence type="ECO:0000259" key="5">
    <source>
        <dbReference type="PROSITE" id="PS51898"/>
    </source>
</evidence>
<evidence type="ECO:0000256" key="4">
    <source>
        <dbReference type="ARBA" id="ARBA00023172"/>
    </source>
</evidence>
<comment type="similarity">
    <text evidence="1">Belongs to the 'phage' integrase family.</text>
</comment>
<accession>A0A1H5KIW9</accession>
<dbReference type="Proteomes" id="UP000183613">
    <property type="component" value="Unassembled WGS sequence"/>
</dbReference>
<dbReference type="Gene3D" id="1.10.150.130">
    <property type="match status" value="1"/>
</dbReference>
<dbReference type="InterPro" id="IPR011010">
    <property type="entry name" value="DNA_brk_join_enz"/>
</dbReference>
<dbReference type="Pfam" id="PF12835">
    <property type="entry name" value="Integrase_1"/>
    <property type="match status" value="1"/>
</dbReference>
<evidence type="ECO:0000256" key="1">
    <source>
        <dbReference type="ARBA" id="ARBA00008857"/>
    </source>
</evidence>
<dbReference type="GO" id="GO:0015074">
    <property type="term" value="P:DNA integration"/>
    <property type="evidence" value="ECO:0007669"/>
    <property type="project" value="UniProtKB-KW"/>
</dbReference>
<protein>
    <submittedName>
        <fullName evidence="6">Site-specific recombinase XerC</fullName>
    </submittedName>
</protein>
<keyword evidence="3" id="KW-0238">DNA-binding</keyword>
<dbReference type="InterPro" id="IPR050090">
    <property type="entry name" value="Tyrosine_recombinase_XerCD"/>
</dbReference>
<keyword evidence="4" id="KW-0233">DNA recombination</keyword>
<dbReference type="PROSITE" id="PS51898">
    <property type="entry name" value="TYR_RECOMBINASE"/>
    <property type="match status" value="1"/>
</dbReference>
<dbReference type="PANTHER" id="PTHR30349:SF41">
    <property type="entry name" value="INTEGRASE_RECOMBINASE PROTEIN MJ0367-RELATED"/>
    <property type="match status" value="1"/>
</dbReference>
<reference evidence="6" key="1">
    <citation type="submission" date="2016-10" db="EMBL/GenBank/DDBJ databases">
        <authorList>
            <person name="Varghese N."/>
            <person name="Submissions S."/>
        </authorList>
    </citation>
    <scope>NUCLEOTIDE SEQUENCE [LARGE SCALE GENOMIC DNA]</scope>
    <source>
        <strain evidence="6">LMG 25555</strain>
    </source>
</reference>
<evidence type="ECO:0000256" key="3">
    <source>
        <dbReference type="ARBA" id="ARBA00023125"/>
    </source>
</evidence>
<dbReference type="GO" id="GO:0003677">
    <property type="term" value="F:DNA binding"/>
    <property type="evidence" value="ECO:0007669"/>
    <property type="project" value="UniProtKB-KW"/>
</dbReference>
<dbReference type="Pfam" id="PF12834">
    <property type="entry name" value="Phage_int_SAM_2"/>
    <property type="match status" value="1"/>
</dbReference>
<sequence length="307" mass="34482">MAGWKSSLASVLKEHNGIKASDGTIASHETQHKRSTVLYQAFTDLREMGYKLDSVSQLKGRHVEALTRHWLSRELSSSTLQNRLSTLRTFTSWIGKEGMVESTERYFPNHEAARTSINTQDKSWEANGVSATQKLDDLRALDERVALQVELQLRFGLRVKESIMLRPHLADKGSYLAVSIGTKGGRDRTVPIDTPERRELIDRAKAYADRRTASTSDPSKSLKQALGHYSRIVAKAGLTKVQLGVTSHGLRHAFANERYTHYSGNSSPIEGGNLRSHNWELDRFARMAVVEELGHSREDVSTHYLGR</sequence>
<feature type="domain" description="Tyr recombinase" evidence="5">
    <location>
        <begin position="113"/>
        <end position="307"/>
    </location>
</feature>
<dbReference type="EMBL" id="FNUD01000002">
    <property type="protein sequence ID" value="SEE64564.1"/>
    <property type="molecule type" value="Genomic_DNA"/>
</dbReference>
<keyword evidence="2" id="KW-0229">DNA integration</keyword>
<comment type="caution">
    <text evidence="6">The sequence shown here is derived from an EMBL/GenBank/DDBJ whole genome shotgun (WGS) entry which is preliminary data.</text>
</comment>
<dbReference type="InterPro" id="IPR002104">
    <property type="entry name" value="Integrase_catalytic"/>
</dbReference>
<dbReference type="InterPro" id="IPR013762">
    <property type="entry name" value="Integrase-like_cat_sf"/>
</dbReference>
<proteinExistence type="inferred from homology"/>
<gene>
    <name evidence="6" type="ORF">SAMN04489800_1580</name>
</gene>
<dbReference type="PANTHER" id="PTHR30349">
    <property type="entry name" value="PHAGE INTEGRASE-RELATED"/>
    <property type="match status" value="1"/>
</dbReference>
<dbReference type="Gene3D" id="1.10.443.10">
    <property type="entry name" value="Intergrase catalytic core"/>
    <property type="match status" value="1"/>
</dbReference>
<dbReference type="InterPro" id="IPR024457">
    <property type="entry name" value="Putative_integrase_N"/>
</dbReference>
<evidence type="ECO:0000313" key="6">
    <source>
        <dbReference type="EMBL" id="SEE64564.1"/>
    </source>
</evidence>
<evidence type="ECO:0000256" key="2">
    <source>
        <dbReference type="ARBA" id="ARBA00022908"/>
    </source>
</evidence>
<dbReference type="SUPFAM" id="SSF56349">
    <property type="entry name" value="DNA breaking-rejoining enzymes"/>
    <property type="match status" value="1"/>
</dbReference>
<dbReference type="RefSeq" id="WP_053069529.1">
    <property type="nucleotide sequence ID" value="NZ_FNUD01000002.1"/>
</dbReference>
<evidence type="ECO:0000313" key="7">
    <source>
        <dbReference type="Proteomes" id="UP000183613"/>
    </source>
</evidence>
<dbReference type="GO" id="GO:0006310">
    <property type="term" value="P:DNA recombination"/>
    <property type="evidence" value="ECO:0007669"/>
    <property type="project" value="UniProtKB-KW"/>
</dbReference>
<name>A0A1H5KIW9_PSEDM</name>
<dbReference type="InterPro" id="IPR024456">
    <property type="entry name" value="Integrase_catalytic_putative"/>
</dbReference>
<organism evidence="6 7">
    <name type="scientific">Pseudomonas deceptionensis</name>
    <dbReference type="NCBI Taxonomy" id="882211"/>
    <lineage>
        <taxon>Bacteria</taxon>
        <taxon>Pseudomonadati</taxon>
        <taxon>Pseudomonadota</taxon>
        <taxon>Gammaproteobacteria</taxon>
        <taxon>Pseudomonadales</taxon>
        <taxon>Pseudomonadaceae</taxon>
        <taxon>Pseudomonas</taxon>
    </lineage>
</organism>
<dbReference type="InterPro" id="IPR010998">
    <property type="entry name" value="Integrase_recombinase_N"/>
</dbReference>
<dbReference type="OrthoDB" id="5394387at2"/>
<dbReference type="AlphaFoldDB" id="A0A1H5KIW9"/>
<keyword evidence="7" id="KW-1185">Reference proteome</keyword>